<proteinExistence type="predicted"/>
<evidence type="ECO:0000313" key="3">
    <source>
        <dbReference type="Proteomes" id="UP000032304"/>
    </source>
</evidence>
<dbReference type="Proteomes" id="UP000032304">
    <property type="component" value="Chromosome 8"/>
</dbReference>
<feature type="region of interest" description="Disordered" evidence="1">
    <location>
        <begin position="44"/>
        <end position="68"/>
    </location>
</feature>
<dbReference type="EMBL" id="CM001747">
    <property type="protein sequence ID" value="KJB50456.1"/>
    <property type="molecule type" value="Genomic_DNA"/>
</dbReference>
<evidence type="ECO:0000313" key="2">
    <source>
        <dbReference type="EMBL" id="KJB50456.1"/>
    </source>
</evidence>
<evidence type="ECO:0000256" key="1">
    <source>
        <dbReference type="SAM" id="MobiDB-lite"/>
    </source>
</evidence>
<sequence>MKQLECKNLPTIILYATKTHYIKILNFRHVNNNSLLGIRYVDSNDGKSGKKEETDNARLRGFNRGEIE</sequence>
<gene>
    <name evidence="2" type="ORF">B456_008G171800</name>
</gene>
<organism evidence="2 3">
    <name type="scientific">Gossypium raimondii</name>
    <name type="common">Peruvian cotton</name>
    <name type="synonym">Gossypium klotzschianum subsp. raimondii</name>
    <dbReference type="NCBI Taxonomy" id="29730"/>
    <lineage>
        <taxon>Eukaryota</taxon>
        <taxon>Viridiplantae</taxon>
        <taxon>Streptophyta</taxon>
        <taxon>Embryophyta</taxon>
        <taxon>Tracheophyta</taxon>
        <taxon>Spermatophyta</taxon>
        <taxon>Magnoliopsida</taxon>
        <taxon>eudicotyledons</taxon>
        <taxon>Gunneridae</taxon>
        <taxon>Pentapetalae</taxon>
        <taxon>rosids</taxon>
        <taxon>malvids</taxon>
        <taxon>Malvales</taxon>
        <taxon>Malvaceae</taxon>
        <taxon>Malvoideae</taxon>
        <taxon>Gossypium</taxon>
    </lineage>
</organism>
<name>A0A0D2T7G9_GOSRA</name>
<protein>
    <submittedName>
        <fullName evidence="2">Uncharacterized protein</fullName>
    </submittedName>
</protein>
<accession>A0A0D2T7G9</accession>
<dbReference type="OMA" id="THYIKIL"/>
<reference evidence="2 3" key="1">
    <citation type="journal article" date="2012" name="Nature">
        <title>Repeated polyploidization of Gossypium genomes and the evolution of spinnable cotton fibres.</title>
        <authorList>
            <person name="Paterson A.H."/>
            <person name="Wendel J.F."/>
            <person name="Gundlach H."/>
            <person name="Guo H."/>
            <person name="Jenkins J."/>
            <person name="Jin D."/>
            <person name="Llewellyn D."/>
            <person name="Showmaker K.C."/>
            <person name="Shu S."/>
            <person name="Udall J."/>
            <person name="Yoo M.J."/>
            <person name="Byers R."/>
            <person name="Chen W."/>
            <person name="Doron-Faigenboim A."/>
            <person name="Duke M.V."/>
            <person name="Gong L."/>
            <person name="Grimwood J."/>
            <person name="Grover C."/>
            <person name="Grupp K."/>
            <person name="Hu G."/>
            <person name="Lee T.H."/>
            <person name="Li J."/>
            <person name="Lin L."/>
            <person name="Liu T."/>
            <person name="Marler B.S."/>
            <person name="Page J.T."/>
            <person name="Roberts A.W."/>
            <person name="Romanel E."/>
            <person name="Sanders W.S."/>
            <person name="Szadkowski E."/>
            <person name="Tan X."/>
            <person name="Tang H."/>
            <person name="Xu C."/>
            <person name="Wang J."/>
            <person name="Wang Z."/>
            <person name="Zhang D."/>
            <person name="Zhang L."/>
            <person name="Ashrafi H."/>
            <person name="Bedon F."/>
            <person name="Bowers J.E."/>
            <person name="Brubaker C.L."/>
            <person name="Chee P.W."/>
            <person name="Das S."/>
            <person name="Gingle A.R."/>
            <person name="Haigler C.H."/>
            <person name="Harker D."/>
            <person name="Hoffmann L.V."/>
            <person name="Hovav R."/>
            <person name="Jones D.C."/>
            <person name="Lemke C."/>
            <person name="Mansoor S."/>
            <person name="ur Rahman M."/>
            <person name="Rainville L.N."/>
            <person name="Rambani A."/>
            <person name="Reddy U.K."/>
            <person name="Rong J.K."/>
            <person name="Saranga Y."/>
            <person name="Scheffler B.E."/>
            <person name="Scheffler J.A."/>
            <person name="Stelly D.M."/>
            <person name="Triplett B.A."/>
            <person name="Van Deynze A."/>
            <person name="Vaslin M.F."/>
            <person name="Waghmare V.N."/>
            <person name="Walford S.A."/>
            <person name="Wright R.J."/>
            <person name="Zaki E.A."/>
            <person name="Zhang T."/>
            <person name="Dennis E.S."/>
            <person name="Mayer K.F."/>
            <person name="Peterson D.G."/>
            <person name="Rokhsar D.S."/>
            <person name="Wang X."/>
            <person name="Schmutz J."/>
        </authorList>
    </citation>
    <scope>NUCLEOTIDE SEQUENCE [LARGE SCALE GENOMIC DNA]</scope>
</reference>
<dbReference type="AlphaFoldDB" id="A0A0D2T7G9"/>
<dbReference type="Gramene" id="KJB50456">
    <property type="protein sequence ID" value="KJB50456"/>
    <property type="gene ID" value="B456_008G171800"/>
</dbReference>
<keyword evidence="3" id="KW-1185">Reference proteome</keyword>